<evidence type="ECO:0000256" key="1">
    <source>
        <dbReference type="ARBA" id="ARBA00022448"/>
    </source>
</evidence>
<keyword evidence="1" id="KW-0813">Transport</keyword>
<dbReference type="PANTHER" id="PTHR16166:SF143">
    <property type="entry name" value="PROTEIN SORTING-ASSOCIATED PROTEIN, PUTATIVE (DUF1162)-RELATED"/>
    <property type="match status" value="1"/>
</dbReference>
<dbReference type="InterPro" id="IPR026854">
    <property type="entry name" value="VPS13_N"/>
</dbReference>
<dbReference type="InterPro" id="IPR026847">
    <property type="entry name" value="VPS13"/>
</dbReference>
<proteinExistence type="predicted"/>
<sequence length="276" mass="30995">MFEGLVHQLLLGYLGRYFKDIQKQQLKIRLGRVGRLSIKIPWKKPWDPIIIILEDVFISASKRDDQEWNADAVEKREFAGKKAKLAAAELGKLSRRVSGGLTGQSFISHVTAKILDSIQIDIRNFHVLYSDVQNDLGHISFGLKFSNLTMKQNLVGSSNGRASVAQAKKIVEVKGLEIYSSMFHSSTMELVIMNTMGNSYPTSTLGSEGEQYDSILAPFDVTLILSVNRSQKLDENAAQYSVTAELSGLVISLDEVQLQQMFLVWDYVCTCRLREK</sequence>
<dbReference type="PANTHER" id="PTHR16166">
    <property type="entry name" value="VACUOLAR PROTEIN SORTING-ASSOCIATED PROTEIN VPS13"/>
    <property type="match status" value="1"/>
</dbReference>
<dbReference type="GO" id="GO:0006623">
    <property type="term" value="P:protein targeting to vacuole"/>
    <property type="evidence" value="ECO:0007669"/>
    <property type="project" value="TreeGrafter"/>
</dbReference>
<organism evidence="3 4">
    <name type="scientific">Trifolium subterraneum</name>
    <name type="common">Subterranean clover</name>
    <dbReference type="NCBI Taxonomy" id="3900"/>
    <lineage>
        <taxon>Eukaryota</taxon>
        <taxon>Viridiplantae</taxon>
        <taxon>Streptophyta</taxon>
        <taxon>Embryophyta</taxon>
        <taxon>Tracheophyta</taxon>
        <taxon>Spermatophyta</taxon>
        <taxon>Magnoliopsida</taxon>
        <taxon>eudicotyledons</taxon>
        <taxon>Gunneridae</taxon>
        <taxon>Pentapetalae</taxon>
        <taxon>rosids</taxon>
        <taxon>fabids</taxon>
        <taxon>Fabales</taxon>
        <taxon>Fabaceae</taxon>
        <taxon>Papilionoideae</taxon>
        <taxon>50 kb inversion clade</taxon>
        <taxon>NPAAA clade</taxon>
        <taxon>Hologalegina</taxon>
        <taxon>IRL clade</taxon>
        <taxon>Trifolieae</taxon>
        <taxon>Trifolium</taxon>
    </lineage>
</organism>
<reference evidence="4" key="1">
    <citation type="journal article" date="2017" name="Front. Plant Sci.">
        <title>Climate Clever Clovers: New Paradigm to Reduce the Environmental Footprint of Ruminants by Breeding Low Methanogenic Forages Utilizing Haplotype Variation.</title>
        <authorList>
            <person name="Kaur P."/>
            <person name="Appels R."/>
            <person name="Bayer P.E."/>
            <person name="Keeble-Gagnere G."/>
            <person name="Wang J."/>
            <person name="Hirakawa H."/>
            <person name="Shirasawa K."/>
            <person name="Vercoe P."/>
            <person name="Stefanova K."/>
            <person name="Durmic Z."/>
            <person name="Nichols P."/>
            <person name="Revell C."/>
            <person name="Isobe S.N."/>
            <person name="Edwards D."/>
            <person name="Erskine W."/>
        </authorList>
    </citation>
    <scope>NUCLEOTIDE SEQUENCE [LARGE SCALE GENOMIC DNA]</scope>
    <source>
        <strain evidence="4">cv. Daliak</strain>
    </source>
</reference>
<protein>
    <recommendedName>
        <fullName evidence="2">Chorein N-terminal domain-containing protein</fullName>
    </recommendedName>
</protein>
<evidence type="ECO:0000259" key="2">
    <source>
        <dbReference type="Pfam" id="PF12624"/>
    </source>
</evidence>
<feature type="domain" description="Chorein N-terminal" evidence="2">
    <location>
        <begin position="31"/>
        <end position="264"/>
    </location>
</feature>
<evidence type="ECO:0000313" key="4">
    <source>
        <dbReference type="Proteomes" id="UP000242715"/>
    </source>
</evidence>
<dbReference type="OrthoDB" id="428159at2759"/>
<dbReference type="EMBL" id="DF974302">
    <property type="protein sequence ID" value="GAU47327.1"/>
    <property type="molecule type" value="Genomic_DNA"/>
</dbReference>
<evidence type="ECO:0000313" key="3">
    <source>
        <dbReference type="EMBL" id="GAU47327.1"/>
    </source>
</evidence>
<dbReference type="Proteomes" id="UP000242715">
    <property type="component" value="Unassembled WGS sequence"/>
</dbReference>
<name>A0A2Z6PNK9_TRISU</name>
<dbReference type="Pfam" id="PF12624">
    <property type="entry name" value="VPS13_N"/>
    <property type="match status" value="1"/>
</dbReference>
<dbReference type="GO" id="GO:0045053">
    <property type="term" value="P:protein retention in Golgi apparatus"/>
    <property type="evidence" value="ECO:0007669"/>
    <property type="project" value="TreeGrafter"/>
</dbReference>
<keyword evidence="4" id="KW-1185">Reference proteome</keyword>
<gene>
    <name evidence="3" type="ORF">TSUD_291490</name>
</gene>
<dbReference type="AlphaFoldDB" id="A0A2Z6PNK9"/>
<accession>A0A2Z6PNK9</accession>